<dbReference type="EMBL" id="JADEYS010000009">
    <property type="protein sequence ID" value="MBE9397725.1"/>
    <property type="molecule type" value="Genomic_DNA"/>
</dbReference>
<dbReference type="PROSITE" id="PS50887">
    <property type="entry name" value="GGDEF"/>
    <property type="match status" value="1"/>
</dbReference>
<evidence type="ECO:0000313" key="11">
    <source>
        <dbReference type="EMBL" id="MBE9397725.1"/>
    </source>
</evidence>
<sequence length="769" mass="86389">METKRIDRTRRSQFLIPTTVLLGSILATYYASLFSANINKEQFETRFQALANQTTLLIQEKLDRYPLLLKTTRGLVLNHLNDVEKHWPLYFEQAALNFEANGIIGITYTRYVPQRNRQMFVDIQRKTYGPDFRIFPDTLREDAFVLMQAAPDTITQKVRGFDIGSESNRRFAAERAKNSSSLALSEPISLLPTDQQSLDYLFLLPVESPDPNDPYTPLFHGWVTIGFSLSMLLEETLQKIDPLIHVEAVDERIGQKPLYDSHPSEKADPHLLPFRLKQTLELSHQRIDLYYTPLNAFASTDILYRHDLSILIGGSLIGTLGAFACFLMLGGRARALRQAEVMTRLSRDSNSRYQALFESSPEAIILSVDNRIILANSSAVGLLGACGIEQLIGLNVLDIASDSNRTSADELMKSLQQSKHDKLPPIEEQLVRLDGSTFDAELSLSRTTYDNASAIQLMFRDISDIKKRRNAAKIAKKVLEHTTEAIMVTDNNARIILTNPAFTALTGFTDKQALDQKTSLLKSGHHDINFYKQLWRDLLHTGQWIGEIANRKRSGEVYIQKTNISAVYDKDGDISHFVCVMSDITEQKRTFDTIRFQALHDNLTKLPNRIHFEARAEKALSRASLAGSHFAILFIDLDDFKPINDSFGHLLGDKLLVALADKLSAALRPSDMVSRIGGDEFLVLADELTHLDEARLLAERLMHMISTPVEIDGIELRVSASIGISIYPSQGDSIDSLIHAADQAMYSAKKQGKNQVAIASQDTTQLIPR</sequence>
<dbReference type="InterPro" id="IPR006189">
    <property type="entry name" value="CHASE_dom"/>
</dbReference>
<dbReference type="PROSITE" id="PS50113">
    <property type="entry name" value="PAC"/>
    <property type="match status" value="1"/>
</dbReference>
<dbReference type="CDD" id="cd01949">
    <property type="entry name" value="GGDEF"/>
    <property type="match status" value="1"/>
</dbReference>
<reference evidence="11" key="1">
    <citation type="submission" date="2020-10" db="EMBL/GenBank/DDBJ databases">
        <title>Bacterium isolated from coastal waters sediment.</title>
        <authorList>
            <person name="Chen R.-J."/>
            <person name="Lu D.-C."/>
            <person name="Zhu K.-L."/>
            <person name="Du Z.-J."/>
        </authorList>
    </citation>
    <scope>NUCLEOTIDE SEQUENCE</scope>
    <source>
        <strain evidence="11">N1Y112</strain>
    </source>
</reference>
<dbReference type="GO" id="GO:0016020">
    <property type="term" value="C:membrane"/>
    <property type="evidence" value="ECO:0007669"/>
    <property type="project" value="UniProtKB-SubCell"/>
</dbReference>
<keyword evidence="5 6" id="KW-0472">Membrane</keyword>
<dbReference type="PANTHER" id="PTHR46663">
    <property type="entry name" value="DIGUANYLATE CYCLASE DGCT-RELATED"/>
    <property type="match status" value="1"/>
</dbReference>
<dbReference type="Pfam" id="PF00990">
    <property type="entry name" value="GGDEF"/>
    <property type="match status" value="1"/>
</dbReference>
<feature type="domain" description="GGDEF" evidence="10">
    <location>
        <begin position="628"/>
        <end position="761"/>
    </location>
</feature>
<dbReference type="SMART" id="SM01079">
    <property type="entry name" value="CHASE"/>
    <property type="match status" value="1"/>
</dbReference>
<feature type="transmembrane region" description="Helical" evidence="6">
    <location>
        <begin position="12"/>
        <end position="31"/>
    </location>
</feature>
<dbReference type="Pfam" id="PF13188">
    <property type="entry name" value="PAS_8"/>
    <property type="match status" value="1"/>
</dbReference>
<dbReference type="FunFam" id="3.30.70.270:FF:000001">
    <property type="entry name" value="Diguanylate cyclase domain protein"/>
    <property type="match status" value="1"/>
</dbReference>
<dbReference type="InterPro" id="IPR000700">
    <property type="entry name" value="PAS-assoc_C"/>
</dbReference>
<dbReference type="InterPro" id="IPR042240">
    <property type="entry name" value="CHASE_sf"/>
</dbReference>
<dbReference type="SUPFAM" id="SSF55785">
    <property type="entry name" value="PYP-like sensor domain (PAS domain)"/>
    <property type="match status" value="2"/>
</dbReference>
<evidence type="ECO:0000256" key="1">
    <source>
        <dbReference type="ARBA" id="ARBA00001946"/>
    </source>
</evidence>
<name>A0A8J7FUT4_9GAMM</name>
<dbReference type="InterPro" id="IPR000014">
    <property type="entry name" value="PAS"/>
</dbReference>
<protein>
    <submittedName>
        <fullName evidence="11">Diguanylate cyclase</fullName>
    </submittedName>
</protein>
<comment type="cofactor">
    <cofactor evidence="1">
        <name>Mg(2+)</name>
        <dbReference type="ChEBI" id="CHEBI:18420"/>
    </cofactor>
</comment>
<dbReference type="AlphaFoldDB" id="A0A8J7FUT4"/>
<dbReference type="GO" id="GO:0006355">
    <property type="term" value="P:regulation of DNA-templated transcription"/>
    <property type="evidence" value="ECO:0007669"/>
    <property type="project" value="InterPro"/>
</dbReference>
<dbReference type="PROSITE" id="PS50839">
    <property type="entry name" value="CHASE"/>
    <property type="match status" value="1"/>
</dbReference>
<evidence type="ECO:0000313" key="12">
    <source>
        <dbReference type="Proteomes" id="UP000640333"/>
    </source>
</evidence>
<evidence type="ECO:0000259" key="10">
    <source>
        <dbReference type="PROSITE" id="PS50887"/>
    </source>
</evidence>
<dbReference type="Gene3D" id="3.30.450.20">
    <property type="entry name" value="PAS domain"/>
    <property type="match status" value="2"/>
</dbReference>
<dbReference type="InterPro" id="IPR000160">
    <property type="entry name" value="GGDEF_dom"/>
</dbReference>
<dbReference type="Proteomes" id="UP000640333">
    <property type="component" value="Unassembled WGS sequence"/>
</dbReference>
<accession>A0A8J7FUT4</accession>
<evidence type="ECO:0000256" key="4">
    <source>
        <dbReference type="ARBA" id="ARBA00022989"/>
    </source>
</evidence>
<comment type="subcellular location">
    <subcellularLocation>
        <location evidence="2">Membrane</location>
    </subcellularLocation>
</comment>
<dbReference type="InterPro" id="IPR001610">
    <property type="entry name" value="PAC"/>
</dbReference>
<dbReference type="NCBIfam" id="TIGR00229">
    <property type="entry name" value="sensory_box"/>
    <property type="match status" value="2"/>
</dbReference>
<dbReference type="Gene3D" id="3.30.450.350">
    <property type="entry name" value="CHASE domain"/>
    <property type="match status" value="1"/>
</dbReference>
<feature type="domain" description="CHASE" evidence="9">
    <location>
        <begin position="99"/>
        <end position="240"/>
    </location>
</feature>
<dbReference type="InterPro" id="IPR035965">
    <property type="entry name" value="PAS-like_dom_sf"/>
</dbReference>
<comment type="caution">
    <text evidence="11">The sequence shown here is derived from an EMBL/GenBank/DDBJ whole genome shotgun (WGS) entry which is preliminary data.</text>
</comment>
<dbReference type="InterPro" id="IPR013767">
    <property type="entry name" value="PAS_fold"/>
</dbReference>
<evidence type="ECO:0000256" key="6">
    <source>
        <dbReference type="SAM" id="Phobius"/>
    </source>
</evidence>
<dbReference type="Pfam" id="PF00989">
    <property type="entry name" value="PAS"/>
    <property type="match status" value="1"/>
</dbReference>
<organism evidence="11 12">
    <name type="scientific">Pontibacterium sinense</name>
    <dbReference type="NCBI Taxonomy" id="2781979"/>
    <lineage>
        <taxon>Bacteria</taxon>
        <taxon>Pseudomonadati</taxon>
        <taxon>Pseudomonadota</taxon>
        <taxon>Gammaproteobacteria</taxon>
        <taxon>Oceanospirillales</taxon>
        <taxon>Oceanospirillaceae</taxon>
        <taxon>Pontibacterium</taxon>
    </lineage>
</organism>
<dbReference type="RefSeq" id="WP_193953276.1">
    <property type="nucleotide sequence ID" value="NZ_JADEYS010000009.1"/>
</dbReference>
<evidence type="ECO:0000259" key="7">
    <source>
        <dbReference type="PROSITE" id="PS50112"/>
    </source>
</evidence>
<feature type="domain" description="PAC" evidence="8">
    <location>
        <begin position="544"/>
        <end position="596"/>
    </location>
</feature>
<dbReference type="PANTHER" id="PTHR46663:SF3">
    <property type="entry name" value="SLL0267 PROTEIN"/>
    <property type="match status" value="1"/>
</dbReference>
<dbReference type="GO" id="GO:0003824">
    <property type="term" value="F:catalytic activity"/>
    <property type="evidence" value="ECO:0007669"/>
    <property type="project" value="UniProtKB-ARBA"/>
</dbReference>
<dbReference type="Pfam" id="PF03924">
    <property type="entry name" value="CHASE"/>
    <property type="match status" value="1"/>
</dbReference>
<dbReference type="NCBIfam" id="TIGR00254">
    <property type="entry name" value="GGDEF"/>
    <property type="match status" value="1"/>
</dbReference>
<dbReference type="GO" id="GO:0007165">
    <property type="term" value="P:signal transduction"/>
    <property type="evidence" value="ECO:0007669"/>
    <property type="project" value="UniProtKB-ARBA"/>
</dbReference>
<dbReference type="InterPro" id="IPR043128">
    <property type="entry name" value="Rev_trsase/Diguanyl_cyclase"/>
</dbReference>
<dbReference type="SMART" id="SM00086">
    <property type="entry name" value="PAC"/>
    <property type="match status" value="2"/>
</dbReference>
<proteinExistence type="predicted"/>
<feature type="domain" description="PAS" evidence="7">
    <location>
        <begin position="471"/>
        <end position="516"/>
    </location>
</feature>
<evidence type="ECO:0000256" key="5">
    <source>
        <dbReference type="ARBA" id="ARBA00023136"/>
    </source>
</evidence>
<keyword evidence="4 6" id="KW-1133">Transmembrane helix</keyword>
<keyword evidence="12" id="KW-1185">Reference proteome</keyword>
<dbReference type="SMART" id="SM00267">
    <property type="entry name" value="GGDEF"/>
    <property type="match status" value="1"/>
</dbReference>
<keyword evidence="3 6" id="KW-0812">Transmembrane</keyword>
<evidence type="ECO:0000259" key="9">
    <source>
        <dbReference type="PROSITE" id="PS50839"/>
    </source>
</evidence>
<dbReference type="InterPro" id="IPR029787">
    <property type="entry name" value="Nucleotide_cyclase"/>
</dbReference>
<dbReference type="InterPro" id="IPR052163">
    <property type="entry name" value="DGC-Regulatory_Protein"/>
</dbReference>
<dbReference type="SMART" id="SM00091">
    <property type="entry name" value="PAS"/>
    <property type="match status" value="2"/>
</dbReference>
<dbReference type="PROSITE" id="PS50112">
    <property type="entry name" value="PAS"/>
    <property type="match status" value="1"/>
</dbReference>
<dbReference type="CDD" id="cd00130">
    <property type="entry name" value="PAS"/>
    <property type="match status" value="2"/>
</dbReference>
<evidence type="ECO:0000256" key="3">
    <source>
        <dbReference type="ARBA" id="ARBA00022692"/>
    </source>
</evidence>
<dbReference type="Gene3D" id="3.30.70.270">
    <property type="match status" value="1"/>
</dbReference>
<gene>
    <name evidence="11" type="ORF">IOQ59_10690</name>
</gene>
<evidence type="ECO:0000256" key="2">
    <source>
        <dbReference type="ARBA" id="ARBA00004370"/>
    </source>
</evidence>
<feature type="transmembrane region" description="Helical" evidence="6">
    <location>
        <begin position="308"/>
        <end position="329"/>
    </location>
</feature>
<evidence type="ECO:0000259" key="8">
    <source>
        <dbReference type="PROSITE" id="PS50113"/>
    </source>
</evidence>
<dbReference type="SUPFAM" id="SSF55073">
    <property type="entry name" value="Nucleotide cyclase"/>
    <property type="match status" value="1"/>
</dbReference>